<dbReference type="InterPro" id="IPR011701">
    <property type="entry name" value="MFS"/>
</dbReference>
<organism evidence="8 9">
    <name type="scientific">Kitasatospora paranensis</name>
    <dbReference type="NCBI Taxonomy" id="258053"/>
    <lineage>
        <taxon>Bacteria</taxon>
        <taxon>Bacillati</taxon>
        <taxon>Actinomycetota</taxon>
        <taxon>Actinomycetes</taxon>
        <taxon>Kitasatosporales</taxon>
        <taxon>Streptomycetaceae</taxon>
        <taxon>Kitasatospora</taxon>
    </lineage>
</organism>
<proteinExistence type="predicted"/>
<keyword evidence="4 7" id="KW-1133">Transmembrane helix</keyword>
<evidence type="ECO:0000256" key="7">
    <source>
        <dbReference type="SAM" id="Phobius"/>
    </source>
</evidence>
<accession>A0ABW2G086</accession>
<dbReference type="Gene3D" id="1.20.1250.20">
    <property type="entry name" value="MFS general substrate transporter like domains"/>
    <property type="match status" value="1"/>
</dbReference>
<reference evidence="9" key="1">
    <citation type="journal article" date="2019" name="Int. J. Syst. Evol. Microbiol.">
        <title>The Global Catalogue of Microorganisms (GCM) 10K type strain sequencing project: providing services to taxonomists for standard genome sequencing and annotation.</title>
        <authorList>
            <consortium name="The Broad Institute Genomics Platform"/>
            <consortium name="The Broad Institute Genome Sequencing Center for Infectious Disease"/>
            <person name="Wu L."/>
            <person name="Ma J."/>
        </authorList>
    </citation>
    <scope>NUCLEOTIDE SEQUENCE [LARGE SCALE GENOMIC DNA]</scope>
    <source>
        <strain evidence="9">CGMCC 1.12859</strain>
    </source>
</reference>
<keyword evidence="2" id="KW-1003">Cell membrane</keyword>
<dbReference type="RefSeq" id="WP_345708352.1">
    <property type="nucleotide sequence ID" value="NZ_BAABKV010000001.1"/>
</dbReference>
<feature type="transmembrane region" description="Helical" evidence="7">
    <location>
        <begin position="45"/>
        <end position="65"/>
    </location>
</feature>
<evidence type="ECO:0000313" key="9">
    <source>
        <dbReference type="Proteomes" id="UP001596435"/>
    </source>
</evidence>
<evidence type="ECO:0000256" key="4">
    <source>
        <dbReference type="ARBA" id="ARBA00022989"/>
    </source>
</evidence>
<dbReference type="CDD" id="cd06173">
    <property type="entry name" value="MFS_MefA_like"/>
    <property type="match status" value="1"/>
</dbReference>
<dbReference type="SUPFAM" id="SSF103473">
    <property type="entry name" value="MFS general substrate transporter"/>
    <property type="match status" value="1"/>
</dbReference>
<dbReference type="Pfam" id="PF07690">
    <property type="entry name" value="MFS_1"/>
    <property type="match status" value="1"/>
</dbReference>
<feature type="transmembrane region" description="Helical" evidence="7">
    <location>
        <begin position="374"/>
        <end position="397"/>
    </location>
</feature>
<dbReference type="InterPro" id="IPR036259">
    <property type="entry name" value="MFS_trans_sf"/>
</dbReference>
<evidence type="ECO:0000256" key="1">
    <source>
        <dbReference type="ARBA" id="ARBA00004651"/>
    </source>
</evidence>
<protein>
    <submittedName>
        <fullName evidence="8">MFS transporter</fullName>
    </submittedName>
</protein>
<feature type="transmembrane region" description="Helical" evidence="7">
    <location>
        <begin position="260"/>
        <end position="281"/>
    </location>
</feature>
<feature type="region of interest" description="Disordered" evidence="6">
    <location>
        <begin position="414"/>
        <end position="433"/>
    </location>
</feature>
<sequence length="433" mass="43118">MRGRAAVLGERDFRIFLAGFTASQLGTGMATVALVFAVLERSGSPAALGWVMAARVLPMTVLLLGGGVAGDRLPRRLVMLGSDVVRVLAQAGVAALLLLPGAPPLGALLPLVALGSAAEAFFAPSLDGIVPSLVPAARRHDANVLLGMGRSAGTVAGPVLAGLLVAVTGPAPVLAFDALTFALSALALAALRTRPPAAAAATGPRSGLLADLRAGRRLFFGTTWLWAATLQAGLFNLVLWAPYLVLGPVASLERYGGARAWGLVVGCYGAGSVLGALALLGRRARRPLVAATVAGLGYAAPAACLALAAPLPVVAAGGVLAGVAQAVSGAQWSITLQSFVPAEALSRVGSYVTLGAFVLGPVGLAAAGPLGRAAGVRTVLAVGVLFHLVSNTALLALSSVRGLRLPEVAAGVPAHRGPAGPGADRHPVPPARG</sequence>
<dbReference type="EMBL" id="JBHTAJ010000039">
    <property type="protein sequence ID" value="MFC7181963.1"/>
    <property type="molecule type" value="Genomic_DNA"/>
</dbReference>
<keyword evidence="3 7" id="KW-0812">Transmembrane</keyword>
<comment type="subcellular location">
    <subcellularLocation>
        <location evidence="1">Cell membrane</location>
        <topology evidence="1">Multi-pass membrane protein</topology>
    </subcellularLocation>
</comment>
<keyword evidence="9" id="KW-1185">Reference proteome</keyword>
<dbReference type="Proteomes" id="UP001596435">
    <property type="component" value="Unassembled WGS sequence"/>
</dbReference>
<name>A0ABW2G086_9ACTN</name>
<feature type="transmembrane region" description="Helical" evidence="7">
    <location>
        <begin position="314"/>
        <end position="336"/>
    </location>
</feature>
<evidence type="ECO:0000256" key="2">
    <source>
        <dbReference type="ARBA" id="ARBA00022475"/>
    </source>
</evidence>
<evidence type="ECO:0000313" key="8">
    <source>
        <dbReference type="EMBL" id="MFC7181963.1"/>
    </source>
</evidence>
<evidence type="ECO:0000256" key="5">
    <source>
        <dbReference type="ARBA" id="ARBA00023136"/>
    </source>
</evidence>
<evidence type="ECO:0000256" key="6">
    <source>
        <dbReference type="SAM" id="MobiDB-lite"/>
    </source>
</evidence>
<feature type="transmembrane region" description="Helical" evidence="7">
    <location>
        <begin position="348"/>
        <end position="368"/>
    </location>
</feature>
<feature type="transmembrane region" description="Helical" evidence="7">
    <location>
        <begin position="12"/>
        <end position="39"/>
    </location>
</feature>
<feature type="transmembrane region" description="Helical" evidence="7">
    <location>
        <begin position="218"/>
        <end position="240"/>
    </location>
</feature>
<feature type="transmembrane region" description="Helical" evidence="7">
    <location>
        <begin position="144"/>
        <end position="167"/>
    </location>
</feature>
<evidence type="ECO:0000256" key="3">
    <source>
        <dbReference type="ARBA" id="ARBA00022692"/>
    </source>
</evidence>
<feature type="transmembrane region" description="Helical" evidence="7">
    <location>
        <begin position="288"/>
        <end position="308"/>
    </location>
</feature>
<dbReference type="PANTHER" id="PTHR23513:SF11">
    <property type="entry name" value="STAPHYLOFERRIN A TRANSPORTER"/>
    <property type="match status" value="1"/>
</dbReference>
<dbReference type="PANTHER" id="PTHR23513">
    <property type="entry name" value="INTEGRAL MEMBRANE EFFLUX PROTEIN-RELATED"/>
    <property type="match status" value="1"/>
</dbReference>
<gene>
    <name evidence="8" type="ORF">ACFQMG_20645</name>
</gene>
<comment type="caution">
    <text evidence="8">The sequence shown here is derived from an EMBL/GenBank/DDBJ whole genome shotgun (WGS) entry which is preliminary data.</text>
</comment>
<keyword evidence="5 7" id="KW-0472">Membrane</keyword>